<sequence>MTRELREQGSKPALRVYDSKPIAADSSTACTRTSSDSGEKTTIESPGVRTSDRVNLAHLG</sequence>
<reference evidence="2" key="1">
    <citation type="submission" date="2020-06" db="EMBL/GenBank/DDBJ databases">
        <authorList>
            <person name="Li T."/>
            <person name="Hu X."/>
            <person name="Zhang T."/>
            <person name="Song X."/>
            <person name="Zhang H."/>
            <person name="Dai N."/>
            <person name="Sheng W."/>
            <person name="Hou X."/>
            <person name="Wei L."/>
        </authorList>
    </citation>
    <scope>NUCLEOTIDE SEQUENCE</scope>
    <source>
        <strain evidence="2">KEN1</strain>
        <tissue evidence="2">Leaf</tissue>
    </source>
</reference>
<comment type="caution">
    <text evidence="2">The sequence shown here is derived from an EMBL/GenBank/DDBJ whole genome shotgun (WGS) entry which is preliminary data.</text>
</comment>
<feature type="region of interest" description="Disordered" evidence="1">
    <location>
        <begin position="1"/>
        <end position="60"/>
    </location>
</feature>
<accession>A0AAW2SU23</accession>
<reference evidence="2" key="2">
    <citation type="journal article" date="2024" name="Plant">
        <title>Genomic evolution and insights into agronomic trait innovations of Sesamum species.</title>
        <authorList>
            <person name="Miao H."/>
            <person name="Wang L."/>
            <person name="Qu L."/>
            <person name="Liu H."/>
            <person name="Sun Y."/>
            <person name="Le M."/>
            <person name="Wang Q."/>
            <person name="Wei S."/>
            <person name="Zheng Y."/>
            <person name="Lin W."/>
            <person name="Duan Y."/>
            <person name="Cao H."/>
            <person name="Xiong S."/>
            <person name="Wang X."/>
            <person name="Wei L."/>
            <person name="Li C."/>
            <person name="Ma Q."/>
            <person name="Ju M."/>
            <person name="Zhao R."/>
            <person name="Li G."/>
            <person name="Mu C."/>
            <person name="Tian Q."/>
            <person name="Mei H."/>
            <person name="Zhang T."/>
            <person name="Gao T."/>
            <person name="Zhang H."/>
        </authorList>
    </citation>
    <scope>NUCLEOTIDE SEQUENCE</scope>
    <source>
        <strain evidence="2">KEN1</strain>
    </source>
</reference>
<proteinExistence type="predicted"/>
<dbReference type="EMBL" id="JACGWN010000016">
    <property type="protein sequence ID" value="KAL0395066.1"/>
    <property type="molecule type" value="Genomic_DNA"/>
</dbReference>
<organism evidence="2">
    <name type="scientific">Sesamum latifolium</name>
    <dbReference type="NCBI Taxonomy" id="2727402"/>
    <lineage>
        <taxon>Eukaryota</taxon>
        <taxon>Viridiplantae</taxon>
        <taxon>Streptophyta</taxon>
        <taxon>Embryophyta</taxon>
        <taxon>Tracheophyta</taxon>
        <taxon>Spermatophyta</taxon>
        <taxon>Magnoliopsida</taxon>
        <taxon>eudicotyledons</taxon>
        <taxon>Gunneridae</taxon>
        <taxon>Pentapetalae</taxon>
        <taxon>asterids</taxon>
        <taxon>lamiids</taxon>
        <taxon>Lamiales</taxon>
        <taxon>Pedaliaceae</taxon>
        <taxon>Sesamum</taxon>
    </lineage>
</organism>
<protein>
    <submittedName>
        <fullName evidence="2">Uncharacterized protein</fullName>
    </submittedName>
</protein>
<feature type="compositionally biased region" description="Polar residues" evidence="1">
    <location>
        <begin position="25"/>
        <end position="36"/>
    </location>
</feature>
<gene>
    <name evidence="2" type="ORF">Slati_4472800</name>
</gene>
<evidence type="ECO:0000313" key="2">
    <source>
        <dbReference type="EMBL" id="KAL0395066.1"/>
    </source>
</evidence>
<evidence type="ECO:0000256" key="1">
    <source>
        <dbReference type="SAM" id="MobiDB-lite"/>
    </source>
</evidence>
<name>A0AAW2SU23_9LAMI</name>
<dbReference type="AlphaFoldDB" id="A0AAW2SU23"/>